<feature type="domain" description="Rieske" evidence="11">
    <location>
        <begin position="59"/>
        <end position="151"/>
    </location>
</feature>
<dbReference type="RefSeq" id="WP_344970242.1">
    <property type="nucleotide sequence ID" value="NZ_BAAAVI010000012.1"/>
</dbReference>
<dbReference type="PROSITE" id="PS51296">
    <property type="entry name" value="RIESKE"/>
    <property type="match status" value="1"/>
</dbReference>
<evidence type="ECO:0000256" key="10">
    <source>
        <dbReference type="SAM" id="MobiDB-lite"/>
    </source>
</evidence>
<gene>
    <name evidence="12" type="ORF">GCM10010517_22040</name>
</gene>
<evidence type="ECO:0000256" key="9">
    <source>
        <dbReference type="ARBA" id="ARBA00034078"/>
    </source>
</evidence>
<evidence type="ECO:0000259" key="11">
    <source>
        <dbReference type="PROSITE" id="PS51296"/>
    </source>
</evidence>
<dbReference type="Pfam" id="PF00355">
    <property type="entry name" value="Rieske"/>
    <property type="match status" value="1"/>
</dbReference>
<evidence type="ECO:0000256" key="7">
    <source>
        <dbReference type="ARBA" id="ARBA00023157"/>
    </source>
</evidence>
<protein>
    <recommendedName>
        <fullName evidence="2">Cytochrome bc1 complex Rieske iron-sulfur subunit</fullName>
    </recommendedName>
    <alternativeName>
        <fullName evidence="8">Cytochrome bc1 reductase complex subunit QcrA</fullName>
    </alternativeName>
</protein>
<evidence type="ECO:0000256" key="6">
    <source>
        <dbReference type="ARBA" id="ARBA00023014"/>
    </source>
</evidence>
<accession>A0ABN3VWC9</accession>
<feature type="region of interest" description="Disordered" evidence="10">
    <location>
        <begin position="35"/>
        <end position="71"/>
    </location>
</feature>
<evidence type="ECO:0000313" key="12">
    <source>
        <dbReference type="EMBL" id="GAA2862987.1"/>
    </source>
</evidence>
<evidence type="ECO:0000313" key="13">
    <source>
        <dbReference type="Proteomes" id="UP001500831"/>
    </source>
</evidence>
<dbReference type="EMBL" id="BAAAVI010000012">
    <property type="protein sequence ID" value="GAA2862987.1"/>
    <property type="molecule type" value="Genomic_DNA"/>
</dbReference>
<proteinExistence type="predicted"/>
<organism evidence="12 13">
    <name type="scientific">Streptosporangium fragile</name>
    <dbReference type="NCBI Taxonomy" id="46186"/>
    <lineage>
        <taxon>Bacteria</taxon>
        <taxon>Bacillati</taxon>
        <taxon>Actinomycetota</taxon>
        <taxon>Actinomycetes</taxon>
        <taxon>Streptosporangiales</taxon>
        <taxon>Streptosporangiaceae</taxon>
        <taxon>Streptosporangium</taxon>
    </lineage>
</organism>
<dbReference type="InterPro" id="IPR017941">
    <property type="entry name" value="Rieske_2Fe-2S"/>
</dbReference>
<evidence type="ECO:0000256" key="1">
    <source>
        <dbReference type="ARBA" id="ARBA00002494"/>
    </source>
</evidence>
<keyword evidence="7" id="KW-1015">Disulfide bond</keyword>
<evidence type="ECO:0000256" key="8">
    <source>
        <dbReference type="ARBA" id="ARBA00029586"/>
    </source>
</evidence>
<evidence type="ECO:0000256" key="4">
    <source>
        <dbReference type="ARBA" id="ARBA00022723"/>
    </source>
</evidence>
<evidence type="ECO:0000256" key="3">
    <source>
        <dbReference type="ARBA" id="ARBA00022714"/>
    </source>
</evidence>
<dbReference type="SUPFAM" id="SSF50022">
    <property type="entry name" value="ISP domain"/>
    <property type="match status" value="1"/>
</dbReference>
<dbReference type="Gene3D" id="2.102.10.10">
    <property type="entry name" value="Rieske [2Fe-2S] iron-sulphur domain"/>
    <property type="match status" value="1"/>
</dbReference>
<dbReference type="PANTHER" id="PTHR10134">
    <property type="entry name" value="CYTOCHROME B-C1 COMPLEX SUBUNIT RIESKE, MITOCHONDRIAL"/>
    <property type="match status" value="1"/>
</dbReference>
<feature type="compositionally biased region" description="Low complexity" evidence="10">
    <location>
        <begin position="35"/>
        <end position="53"/>
    </location>
</feature>
<dbReference type="Proteomes" id="UP001500831">
    <property type="component" value="Unassembled WGS sequence"/>
</dbReference>
<sequence length="152" mass="14980">MTETTRRAVILGAGGAGVTAVLTACSGYGESAAGGDTSASTSSAPEAGSSAESGGSGAQALAKTSDIPEGGGKVFKDQKIVITQPAAGQFKAFSSVCTHQGCDVDSVADGAIVCPCHNSKFKIQDGSVSNGPATKPLEEKQIKVEGDSITLA</sequence>
<dbReference type="InterPro" id="IPR014349">
    <property type="entry name" value="Rieske_Fe-S_prot"/>
</dbReference>
<keyword evidence="3" id="KW-0001">2Fe-2S</keyword>
<comment type="cofactor">
    <cofactor evidence="9">
        <name>[2Fe-2S] cluster</name>
        <dbReference type="ChEBI" id="CHEBI:190135"/>
    </cofactor>
</comment>
<keyword evidence="5" id="KW-0408">Iron</keyword>
<keyword evidence="6" id="KW-0411">Iron-sulfur</keyword>
<keyword evidence="13" id="KW-1185">Reference proteome</keyword>
<dbReference type="InterPro" id="IPR005805">
    <property type="entry name" value="Rieske_Fe-S_prot_C"/>
</dbReference>
<reference evidence="12 13" key="1">
    <citation type="journal article" date="2019" name="Int. J. Syst. Evol. Microbiol.">
        <title>The Global Catalogue of Microorganisms (GCM) 10K type strain sequencing project: providing services to taxonomists for standard genome sequencing and annotation.</title>
        <authorList>
            <consortium name="The Broad Institute Genomics Platform"/>
            <consortium name="The Broad Institute Genome Sequencing Center for Infectious Disease"/>
            <person name="Wu L."/>
            <person name="Ma J."/>
        </authorList>
    </citation>
    <scope>NUCLEOTIDE SEQUENCE [LARGE SCALE GENOMIC DNA]</scope>
    <source>
        <strain evidence="12 13">JCM 6242</strain>
    </source>
</reference>
<dbReference type="CDD" id="cd03467">
    <property type="entry name" value="Rieske"/>
    <property type="match status" value="1"/>
</dbReference>
<dbReference type="PROSITE" id="PS51257">
    <property type="entry name" value="PROKAR_LIPOPROTEIN"/>
    <property type="match status" value="1"/>
</dbReference>
<keyword evidence="4" id="KW-0479">Metal-binding</keyword>
<dbReference type="PROSITE" id="PS51318">
    <property type="entry name" value="TAT"/>
    <property type="match status" value="1"/>
</dbReference>
<comment type="caution">
    <text evidence="12">The sequence shown here is derived from an EMBL/GenBank/DDBJ whole genome shotgun (WGS) entry which is preliminary data.</text>
</comment>
<evidence type="ECO:0000256" key="2">
    <source>
        <dbReference type="ARBA" id="ARBA00015816"/>
    </source>
</evidence>
<comment type="function">
    <text evidence="1">Iron-sulfur subunit of the cytochrome bc1 complex, an essential component of the respiratory electron transport chain required for ATP synthesis. The bc1 complex catalyzes the oxidation of menaquinol and the reduction of cytochrome c in the respiratory chain. The bc1 complex operates through a Q-cycle mechanism that couples electron transfer to generation of the proton gradient that drives ATP synthesis.</text>
</comment>
<dbReference type="InterPro" id="IPR006311">
    <property type="entry name" value="TAT_signal"/>
</dbReference>
<dbReference type="InterPro" id="IPR036922">
    <property type="entry name" value="Rieske_2Fe-2S_sf"/>
</dbReference>
<dbReference type="PRINTS" id="PR00162">
    <property type="entry name" value="RIESKE"/>
</dbReference>
<evidence type="ECO:0000256" key="5">
    <source>
        <dbReference type="ARBA" id="ARBA00023004"/>
    </source>
</evidence>
<name>A0ABN3VWC9_9ACTN</name>